<name>A0A8K0WLW8_9HYPO</name>
<protein>
    <submittedName>
        <fullName evidence="2">Uncharacterized protein</fullName>
    </submittedName>
</protein>
<dbReference type="EMBL" id="JAGPNK010000015">
    <property type="protein sequence ID" value="KAH7308616.1"/>
    <property type="molecule type" value="Genomic_DNA"/>
</dbReference>
<sequence>MSSPQYKSASMVASEPSPRLSVSTASTSMTDLKASPMDSKASKRSQIKSKLSSWTQPSKADPHRSWEARSFSAL</sequence>
<evidence type="ECO:0000256" key="1">
    <source>
        <dbReference type="SAM" id="MobiDB-lite"/>
    </source>
</evidence>
<feature type="region of interest" description="Disordered" evidence="1">
    <location>
        <begin position="1"/>
        <end position="74"/>
    </location>
</feature>
<proteinExistence type="predicted"/>
<dbReference type="AlphaFoldDB" id="A0A8K0WLW8"/>
<keyword evidence="3" id="KW-1185">Reference proteome</keyword>
<accession>A0A8K0WLW8</accession>
<feature type="compositionally biased region" description="Polar residues" evidence="1">
    <location>
        <begin position="48"/>
        <end position="58"/>
    </location>
</feature>
<dbReference type="Proteomes" id="UP000813444">
    <property type="component" value="Unassembled WGS sequence"/>
</dbReference>
<comment type="caution">
    <text evidence="2">The sequence shown here is derived from an EMBL/GenBank/DDBJ whole genome shotgun (WGS) entry which is preliminary data.</text>
</comment>
<gene>
    <name evidence="2" type="ORF">B0I35DRAFT_483147</name>
</gene>
<organism evidence="2 3">
    <name type="scientific">Stachybotrys elegans</name>
    <dbReference type="NCBI Taxonomy" id="80388"/>
    <lineage>
        <taxon>Eukaryota</taxon>
        <taxon>Fungi</taxon>
        <taxon>Dikarya</taxon>
        <taxon>Ascomycota</taxon>
        <taxon>Pezizomycotina</taxon>
        <taxon>Sordariomycetes</taxon>
        <taxon>Hypocreomycetidae</taxon>
        <taxon>Hypocreales</taxon>
        <taxon>Stachybotryaceae</taxon>
        <taxon>Stachybotrys</taxon>
    </lineage>
</organism>
<feature type="compositionally biased region" description="Polar residues" evidence="1">
    <location>
        <begin position="20"/>
        <end position="30"/>
    </location>
</feature>
<evidence type="ECO:0000313" key="2">
    <source>
        <dbReference type="EMBL" id="KAH7308616.1"/>
    </source>
</evidence>
<evidence type="ECO:0000313" key="3">
    <source>
        <dbReference type="Proteomes" id="UP000813444"/>
    </source>
</evidence>
<reference evidence="2" key="1">
    <citation type="journal article" date="2021" name="Nat. Commun.">
        <title>Genetic determinants of endophytism in the Arabidopsis root mycobiome.</title>
        <authorList>
            <person name="Mesny F."/>
            <person name="Miyauchi S."/>
            <person name="Thiergart T."/>
            <person name="Pickel B."/>
            <person name="Atanasova L."/>
            <person name="Karlsson M."/>
            <person name="Huettel B."/>
            <person name="Barry K.W."/>
            <person name="Haridas S."/>
            <person name="Chen C."/>
            <person name="Bauer D."/>
            <person name="Andreopoulos W."/>
            <person name="Pangilinan J."/>
            <person name="LaButti K."/>
            <person name="Riley R."/>
            <person name="Lipzen A."/>
            <person name="Clum A."/>
            <person name="Drula E."/>
            <person name="Henrissat B."/>
            <person name="Kohler A."/>
            <person name="Grigoriev I.V."/>
            <person name="Martin F.M."/>
            <person name="Hacquard S."/>
        </authorList>
    </citation>
    <scope>NUCLEOTIDE SEQUENCE</scope>
    <source>
        <strain evidence="2">MPI-CAGE-CH-0235</strain>
    </source>
</reference>